<sequence length="59" mass="6336">MENQNQNKEVNKLGGMIFVGFMFVGIASGMYFGHVAVGTLAGMGVGFIASAMYRSEKNK</sequence>
<feature type="transmembrane region" description="Helical" evidence="1">
    <location>
        <begin position="12"/>
        <end position="29"/>
    </location>
</feature>
<dbReference type="EMBL" id="JABEVX010000006">
    <property type="protein sequence ID" value="NNT72653.1"/>
    <property type="molecule type" value="Genomic_DNA"/>
</dbReference>
<evidence type="ECO:0000256" key="1">
    <source>
        <dbReference type="SAM" id="Phobius"/>
    </source>
</evidence>
<comment type="caution">
    <text evidence="2">The sequence shown here is derived from an EMBL/GenBank/DDBJ whole genome shotgun (WGS) entry which is preliminary data.</text>
</comment>
<evidence type="ECO:0000313" key="3">
    <source>
        <dbReference type="Proteomes" id="UP000536509"/>
    </source>
</evidence>
<keyword evidence="3" id="KW-1185">Reference proteome</keyword>
<organism evidence="2 3">
    <name type="scientific">Flavobacterium rivulicola</name>
    <dbReference type="NCBI Taxonomy" id="2732161"/>
    <lineage>
        <taxon>Bacteria</taxon>
        <taxon>Pseudomonadati</taxon>
        <taxon>Bacteroidota</taxon>
        <taxon>Flavobacteriia</taxon>
        <taxon>Flavobacteriales</taxon>
        <taxon>Flavobacteriaceae</taxon>
        <taxon>Flavobacterium</taxon>
    </lineage>
</organism>
<keyword evidence="1" id="KW-0472">Membrane</keyword>
<reference evidence="2 3" key="1">
    <citation type="submission" date="2020-05" db="EMBL/GenBank/DDBJ databases">
        <title>Draft genome of Flavobacterium sp. IMCC34852.</title>
        <authorList>
            <person name="Song J."/>
            <person name="Cho J.-C."/>
        </authorList>
    </citation>
    <scope>NUCLEOTIDE SEQUENCE [LARGE SCALE GENOMIC DNA]</scope>
    <source>
        <strain evidence="2 3">IMCC34852</strain>
    </source>
</reference>
<feature type="transmembrane region" description="Helical" evidence="1">
    <location>
        <begin position="35"/>
        <end position="53"/>
    </location>
</feature>
<keyword evidence="1" id="KW-0812">Transmembrane</keyword>
<dbReference type="Proteomes" id="UP000536509">
    <property type="component" value="Unassembled WGS sequence"/>
</dbReference>
<gene>
    <name evidence="2" type="ORF">HKT18_10540</name>
</gene>
<name>A0A7Y3RA10_9FLAO</name>
<evidence type="ECO:0000313" key="2">
    <source>
        <dbReference type="EMBL" id="NNT72653.1"/>
    </source>
</evidence>
<dbReference type="RefSeq" id="WP_171222818.1">
    <property type="nucleotide sequence ID" value="NZ_CP121446.1"/>
</dbReference>
<dbReference type="AlphaFoldDB" id="A0A7Y3RA10"/>
<accession>A0A7Y3RA10</accession>
<keyword evidence="1" id="KW-1133">Transmembrane helix</keyword>
<protein>
    <submittedName>
        <fullName evidence="2">Uncharacterized protein</fullName>
    </submittedName>
</protein>
<proteinExistence type="predicted"/>